<evidence type="ECO:0000313" key="1">
    <source>
        <dbReference type="EMBL" id="EJT78537.1"/>
    </source>
</evidence>
<evidence type="ECO:0000313" key="2">
    <source>
        <dbReference type="EnsemblFungi" id="EJT78537"/>
    </source>
</evidence>
<reference evidence="1" key="2">
    <citation type="submission" date="2010-07" db="EMBL/GenBank/DDBJ databases">
        <authorList>
            <consortium name="The Broad Institute Genome Sequencing Platform"/>
            <consortium name="Broad Institute Genome Sequencing Center for Infectious Disease"/>
            <person name="Ma L.-J."/>
            <person name="Dead R."/>
            <person name="Young S."/>
            <person name="Zeng Q."/>
            <person name="Koehrsen M."/>
            <person name="Alvarado L."/>
            <person name="Berlin A."/>
            <person name="Chapman S.B."/>
            <person name="Chen Z."/>
            <person name="Freedman E."/>
            <person name="Gellesch M."/>
            <person name="Goldberg J."/>
            <person name="Griggs A."/>
            <person name="Gujja S."/>
            <person name="Heilman E.R."/>
            <person name="Heiman D."/>
            <person name="Hepburn T."/>
            <person name="Howarth C."/>
            <person name="Jen D."/>
            <person name="Larson L."/>
            <person name="Mehta T."/>
            <person name="Neiman D."/>
            <person name="Pearson M."/>
            <person name="Roberts A."/>
            <person name="Saif S."/>
            <person name="Shea T."/>
            <person name="Shenoy N."/>
            <person name="Sisk P."/>
            <person name="Stolte C."/>
            <person name="Sykes S."/>
            <person name="Walk T."/>
            <person name="White J."/>
            <person name="Yandava C."/>
            <person name="Haas B."/>
            <person name="Nusbaum C."/>
            <person name="Birren B."/>
        </authorList>
    </citation>
    <scope>NUCLEOTIDE SEQUENCE</scope>
    <source>
        <strain evidence="1">R3-111a-1</strain>
    </source>
</reference>
<dbReference type="AlphaFoldDB" id="J3NQT1"/>
<organism evidence="1">
    <name type="scientific">Gaeumannomyces tritici (strain R3-111a-1)</name>
    <name type="common">Wheat and barley take-all root rot fungus</name>
    <name type="synonym">Gaeumannomyces graminis var. tritici</name>
    <dbReference type="NCBI Taxonomy" id="644352"/>
    <lineage>
        <taxon>Eukaryota</taxon>
        <taxon>Fungi</taxon>
        <taxon>Dikarya</taxon>
        <taxon>Ascomycota</taxon>
        <taxon>Pezizomycotina</taxon>
        <taxon>Sordariomycetes</taxon>
        <taxon>Sordariomycetidae</taxon>
        <taxon>Magnaporthales</taxon>
        <taxon>Magnaporthaceae</taxon>
        <taxon>Gaeumannomyces</taxon>
    </lineage>
</organism>
<dbReference type="EnsemblFungi" id="EJT78537">
    <property type="protein sequence ID" value="EJT78537"/>
    <property type="gene ID" value="GGTG_03637"/>
</dbReference>
<evidence type="ECO:0000313" key="3">
    <source>
        <dbReference type="Proteomes" id="UP000006039"/>
    </source>
</evidence>
<dbReference type="VEuPathDB" id="FungiDB:GGTG_03637"/>
<accession>J3NQT1</accession>
<dbReference type="RefSeq" id="XP_009219682.1">
    <property type="nucleotide sequence ID" value="XM_009221418.1"/>
</dbReference>
<reference evidence="2" key="5">
    <citation type="submission" date="2018-04" db="UniProtKB">
        <authorList>
            <consortium name="EnsemblFungi"/>
        </authorList>
    </citation>
    <scope>IDENTIFICATION</scope>
    <source>
        <strain evidence="2">R3-111a-1</strain>
    </source>
</reference>
<dbReference type="GeneID" id="20344095"/>
<dbReference type="HOGENOM" id="CLU_804201_0_0_1"/>
<sequence length="345" mass="38308">MSAVPKAKFTTPVRPLTFLITSCSSGLGLCLARAVQGATSRKPGRTPDLVAKVERRGGPFEIIFFGLPRLARAAVAHMRRRRFGVVVNMSSGAGLEGVESMGAYAAAKSALNGEFGFRTNMRNVARIGSVPLADDYKGKEFAEVGPCAVRQVHGGGILPGRNSSVVTKHQTTLVTVSRAANSTLSRTWLNGTITGTTRSTNRTATFQWTPPTPTLPYRCAMRDCWRHPKDKDRQWCEQEDREKCKKEWESIQSEVWATSRLVNDAVGENARQTVKKMNSQEFKEGGIMLCLPSKKRCLPRQHERLLHIGDFNFFCTLSAGRMGPERFVPGNRQPLNWLRSRNIID</sequence>
<dbReference type="eggNOG" id="KOG1205">
    <property type="taxonomic scope" value="Eukaryota"/>
</dbReference>
<dbReference type="InterPro" id="IPR051911">
    <property type="entry name" value="SDR_oxidoreductase"/>
</dbReference>
<reference evidence="3" key="1">
    <citation type="submission" date="2010-07" db="EMBL/GenBank/DDBJ databases">
        <title>The genome sequence of Gaeumannomyces graminis var. tritici strain R3-111a-1.</title>
        <authorList>
            <consortium name="The Broad Institute Genome Sequencing Platform"/>
            <person name="Ma L.-J."/>
            <person name="Dead R."/>
            <person name="Young S."/>
            <person name="Zeng Q."/>
            <person name="Koehrsen M."/>
            <person name="Alvarado L."/>
            <person name="Berlin A."/>
            <person name="Chapman S.B."/>
            <person name="Chen Z."/>
            <person name="Freedman E."/>
            <person name="Gellesch M."/>
            <person name="Goldberg J."/>
            <person name="Griggs A."/>
            <person name="Gujja S."/>
            <person name="Heilman E.R."/>
            <person name="Heiman D."/>
            <person name="Hepburn T."/>
            <person name="Howarth C."/>
            <person name="Jen D."/>
            <person name="Larson L."/>
            <person name="Mehta T."/>
            <person name="Neiman D."/>
            <person name="Pearson M."/>
            <person name="Roberts A."/>
            <person name="Saif S."/>
            <person name="Shea T."/>
            <person name="Shenoy N."/>
            <person name="Sisk P."/>
            <person name="Stolte C."/>
            <person name="Sykes S."/>
            <person name="Walk T."/>
            <person name="White J."/>
            <person name="Yandava C."/>
            <person name="Haas B."/>
            <person name="Nusbaum C."/>
            <person name="Birren B."/>
        </authorList>
    </citation>
    <scope>NUCLEOTIDE SEQUENCE [LARGE SCALE GENOMIC DNA]</scope>
    <source>
        <strain evidence="3">R3-111a-1</strain>
    </source>
</reference>
<dbReference type="PANTHER" id="PTHR43976">
    <property type="entry name" value="SHORT CHAIN DEHYDROGENASE"/>
    <property type="match status" value="1"/>
</dbReference>
<dbReference type="OrthoDB" id="1274115at2759"/>
<reference evidence="1" key="3">
    <citation type="submission" date="2010-09" db="EMBL/GenBank/DDBJ databases">
        <title>Annotation of Gaeumannomyces graminis var. tritici R3-111a-1.</title>
        <authorList>
            <consortium name="The Broad Institute Genome Sequencing Platform"/>
            <person name="Ma L.-J."/>
            <person name="Dead R."/>
            <person name="Young S.K."/>
            <person name="Zeng Q."/>
            <person name="Gargeya S."/>
            <person name="Fitzgerald M."/>
            <person name="Haas B."/>
            <person name="Abouelleil A."/>
            <person name="Alvarado L."/>
            <person name="Arachchi H.M."/>
            <person name="Berlin A."/>
            <person name="Brown A."/>
            <person name="Chapman S.B."/>
            <person name="Chen Z."/>
            <person name="Dunbar C."/>
            <person name="Freedman E."/>
            <person name="Gearin G."/>
            <person name="Gellesch M."/>
            <person name="Goldberg J."/>
            <person name="Griggs A."/>
            <person name="Gujja S."/>
            <person name="Heiman D."/>
            <person name="Howarth C."/>
            <person name="Larson L."/>
            <person name="Lui A."/>
            <person name="MacDonald P.J.P."/>
            <person name="Mehta T."/>
            <person name="Montmayeur A."/>
            <person name="Murphy C."/>
            <person name="Neiman D."/>
            <person name="Pearson M."/>
            <person name="Priest M."/>
            <person name="Roberts A."/>
            <person name="Saif S."/>
            <person name="Shea T."/>
            <person name="Shenoy N."/>
            <person name="Sisk P."/>
            <person name="Stolte C."/>
            <person name="Sykes S."/>
            <person name="Yandava C."/>
            <person name="Wortman J."/>
            <person name="Nusbaum C."/>
            <person name="Birren B."/>
        </authorList>
    </citation>
    <scope>NUCLEOTIDE SEQUENCE</scope>
    <source>
        <strain evidence="1">R3-111a-1</strain>
    </source>
</reference>
<dbReference type="PRINTS" id="PR00081">
    <property type="entry name" value="GDHRDH"/>
</dbReference>
<proteinExistence type="predicted"/>
<dbReference type="EMBL" id="GL385396">
    <property type="protein sequence ID" value="EJT78537.1"/>
    <property type="molecule type" value="Genomic_DNA"/>
</dbReference>
<name>J3NQT1_GAET3</name>
<keyword evidence="3" id="KW-1185">Reference proteome</keyword>
<dbReference type="Gene3D" id="3.40.50.720">
    <property type="entry name" value="NAD(P)-binding Rossmann-like Domain"/>
    <property type="match status" value="1"/>
</dbReference>
<dbReference type="Pfam" id="PF00106">
    <property type="entry name" value="adh_short"/>
    <property type="match status" value="1"/>
</dbReference>
<reference evidence="2" key="4">
    <citation type="journal article" date="2015" name="G3 (Bethesda)">
        <title>Genome sequences of three phytopathogenic species of the Magnaporthaceae family of fungi.</title>
        <authorList>
            <person name="Okagaki L.H."/>
            <person name="Nunes C.C."/>
            <person name="Sailsbery J."/>
            <person name="Clay B."/>
            <person name="Brown D."/>
            <person name="John T."/>
            <person name="Oh Y."/>
            <person name="Young N."/>
            <person name="Fitzgerald M."/>
            <person name="Haas B.J."/>
            <person name="Zeng Q."/>
            <person name="Young S."/>
            <person name="Adiconis X."/>
            <person name="Fan L."/>
            <person name="Levin J.Z."/>
            <person name="Mitchell T.K."/>
            <person name="Okubara P.A."/>
            <person name="Farman M.L."/>
            <person name="Kohn L.M."/>
            <person name="Birren B."/>
            <person name="Ma L.-J."/>
            <person name="Dean R.A."/>
        </authorList>
    </citation>
    <scope>NUCLEOTIDE SEQUENCE</scope>
    <source>
        <strain evidence="2">R3-111a-1</strain>
    </source>
</reference>
<dbReference type="PANTHER" id="PTHR43976:SF6">
    <property type="entry name" value="OXIDOREDUCTASE, PUTATIVE (AFU_ORTHOLOGUE AFUA_1G13950)-RELATED"/>
    <property type="match status" value="1"/>
</dbReference>
<protein>
    <submittedName>
        <fullName evidence="1 2">Uncharacterized protein</fullName>
    </submittedName>
</protein>
<dbReference type="STRING" id="644352.J3NQT1"/>
<dbReference type="Proteomes" id="UP000006039">
    <property type="component" value="Unassembled WGS sequence"/>
</dbReference>
<dbReference type="InterPro" id="IPR036291">
    <property type="entry name" value="NAD(P)-bd_dom_sf"/>
</dbReference>
<gene>
    <name evidence="2" type="primary">20344095</name>
    <name evidence="1" type="ORF">GGTG_03637</name>
</gene>
<dbReference type="SUPFAM" id="SSF51735">
    <property type="entry name" value="NAD(P)-binding Rossmann-fold domains"/>
    <property type="match status" value="1"/>
</dbReference>
<dbReference type="InterPro" id="IPR002347">
    <property type="entry name" value="SDR_fam"/>
</dbReference>